<comment type="caution">
    <text evidence="2">The sequence shown here is derived from an EMBL/GenBank/DDBJ whole genome shotgun (WGS) entry which is preliminary data.</text>
</comment>
<keyword evidence="3" id="KW-1185">Reference proteome</keyword>
<evidence type="ECO:0000256" key="1">
    <source>
        <dbReference type="RuleBase" id="RU365067"/>
    </source>
</evidence>
<dbReference type="Proteomes" id="UP000728185">
    <property type="component" value="Unassembled WGS sequence"/>
</dbReference>
<comment type="subcellular location">
    <subcellularLocation>
        <location evidence="1">Endoplasmic reticulum membrane</location>
        <topology evidence="1">Multi-pass membrane protein</topology>
    </subcellularLocation>
</comment>
<dbReference type="AlphaFoldDB" id="A0A8E0VEC1"/>
<evidence type="ECO:0000313" key="3">
    <source>
        <dbReference type="Proteomes" id="UP000728185"/>
    </source>
</evidence>
<organism evidence="2 3">
    <name type="scientific">Fasciolopsis buskii</name>
    <dbReference type="NCBI Taxonomy" id="27845"/>
    <lineage>
        <taxon>Eukaryota</taxon>
        <taxon>Metazoa</taxon>
        <taxon>Spiralia</taxon>
        <taxon>Lophotrochozoa</taxon>
        <taxon>Platyhelminthes</taxon>
        <taxon>Trematoda</taxon>
        <taxon>Digenea</taxon>
        <taxon>Plagiorchiida</taxon>
        <taxon>Echinostomata</taxon>
        <taxon>Echinostomatoidea</taxon>
        <taxon>Fasciolidae</taxon>
        <taxon>Fasciolopsis</taxon>
    </lineage>
</organism>
<evidence type="ECO:0000313" key="2">
    <source>
        <dbReference type="EMBL" id="KAA0184665.1"/>
    </source>
</evidence>
<dbReference type="EMBL" id="LUCM01010985">
    <property type="protein sequence ID" value="KAA0184665.1"/>
    <property type="molecule type" value="Genomic_DNA"/>
</dbReference>
<proteinExistence type="inferred from homology"/>
<comment type="similarity">
    <text evidence="1">Belongs to the RFT1 family.</text>
</comment>
<comment type="function">
    <text evidence="1">Intramembrane glycolipid transporter that operates in the biosynthetic pathway of dolichol-linked oligosaccharides, the glycan precursors employed in protein asparagine (N)-glycosylation. The sequential addition of sugars to dolichol pyrophosphate produces dolichol-linked oligosaccharides containing fourteen sugars, including two GlcNAcs, nine mannoses and three glucoses. Once assembled, the oligosaccharide is transferred from the lipid to nascent proteins by oligosaccharyltransferases. The assembly of dolichol-linked oligosaccharides begins on the cytosolic side of the endoplasmic reticulum membrane and finishes in its lumen. RFT1 could mediate the translocation of the cytosolically oriented intermediate DolPP-GlcNAc2Man5, produced by ALG11, into the ER lumen where dolichol-linked oligosaccharides assembly continues. However, the intramembrane lipid transporter activity could not be confirmed in vitro.</text>
</comment>
<dbReference type="OrthoDB" id="6285682at2759"/>
<name>A0A8E0VEC1_9TREM</name>
<dbReference type="Pfam" id="PF04506">
    <property type="entry name" value="Rft-1"/>
    <property type="match status" value="1"/>
</dbReference>
<protein>
    <recommendedName>
        <fullName evidence="1">Protein RFT1 homolog</fullName>
    </recommendedName>
</protein>
<gene>
    <name evidence="2" type="ORF">FBUS_11460</name>
</gene>
<dbReference type="InterPro" id="IPR007594">
    <property type="entry name" value="RFT1"/>
</dbReference>
<accession>A0A8E0VEC1</accession>
<dbReference type="GO" id="GO:0006488">
    <property type="term" value="P:dolichol-linked oligosaccharide biosynthetic process"/>
    <property type="evidence" value="ECO:0007669"/>
    <property type="project" value="InterPro"/>
</dbReference>
<reference evidence="2" key="1">
    <citation type="submission" date="2019-05" db="EMBL/GenBank/DDBJ databases">
        <title>Annotation for the trematode Fasciolopsis buski.</title>
        <authorList>
            <person name="Choi Y.-J."/>
        </authorList>
    </citation>
    <scope>NUCLEOTIDE SEQUENCE</scope>
    <source>
        <strain evidence="2">HT</strain>
        <tissue evidence="2">Whole worm</tissue>
    </source>
</reference>
<sequence length="97" mass="10876">MVPLLGVHGFVLANCINMISRISYSSWYIAKFVQAQQAQFLQEQESTTSDKPYRFCEPIKSLLPLLRLMLPSVREASVLALSLVVTILSEVSDNDTN</sequence>
<dbReference type="GO" id="GO:0005789">
    <property type="term" value="C:endoplasmic reticulum membrane"/>
    <property type="evidence" value="ECO:0007669"/>
    <property type="project" value="UniProtKB-SubCell"/>
</dbReference>